<evidence type="ECO:0000256" key="1">
    <source>
        <dbReference type="ARBA" id="ARBA00004474"/>
    </source>
</evidence>
<evidence type="ECO:0000259" key="3">
    <source>
        <dbReference type="Pfam" id="PF04755"/>
    </source>
</evidence>
<name>A0A7R9Z4E9_9STRA</name>
<dbReference type="AlphaFoldDB" id="A0A7R9Z4E9"/>
<dbReference type="PANTHER" id="PTHR31906">
    <property type="entry name" value="PLASTID-LIPID-ASSOCIATED PROTEIN 4, CHLOROPLASTIC-RELATED"/>
    <property type="match status" value="1"/>
</dbReference>
<dbReference type="InterPro" id="IPR039633">
    <property type="entry name" value="PAP"/>
</dbReference>
<dbReference type="GO" id="GO:0009536">
    <property type="term" value="C:plastid"/>
    <property type="evidence" value="ECO:0007669"/>
    <property type="project" value="UniProtKB-SubCell"/>
</dbReference>
<organism evidence="4">
    <name type="scientific">Pseudictyota dubia</name>
    <dbReference type="NCBI Taxonomy" id="2749911"/>
    <lineage>
        <taxon>Eukaryota</taxon>
        <taxon>Sar</taxon>
        <taxon>Stramenopiles</taxon>
        <taxon>Ochrophyta</taxon>
        <taxon>Bacillariophyta</taxon>
        <taxon>Mediophyceae</taxon>
        <taxon>Biddulphiophycidae</taxon>
        <taxon>Eupodiscales</taxon>
        <taxon>Odontellaceae</taxon>
        <taxon>Pseudictyota</taxon>
    </lineage>
</organism>
<accession>A0A7R9Z4E9</accession>
<proteinExistence type="predicted"/>
<dbReference type="EMBL" id="HBED01013445">
    <property type="protein sequence ID" value="CAD8304003.1"/>
    <property type="molecule type" value="Transcribed_RNA"/>
</dbReference>
<sequence>MVLASATDRGMYASKDEADIVVDLVTQLEALNPTADPALQCEGEWDLTLTNTQLFRSSPFFLAIRSALGDDNKQIADNGFELHNRATSVSRIGRVRQTVKDGEVVSEVDLEVGLLPGLPVRVKGTVVTTAGLKVVAPETWELTVRGTRVTGSNVPFLDEYLDDVKVELPVGDFYSTVLGNTPVSTLKTFYVDDSIRITRDCDENFYVFSRA</sequence>
<reference evidence="4" key="1">
    <citation type="submission" date="2021-01" db="EMBL/GenBank/DDBJ databases">
        <authorList>
            <person name="Corre E."/>
            <person name="Pelletier E."/>
            <person name="Niang G."/>
            <person name="Scheremetjew M."/>
            <person name="Finn R."/>
            <person name="Kale V."/>
            <person name="Holt S."/>
            <person name="Cochrane G."/>
            <person name="Meng A."/>
            <person name="Brown T."/>
            <person name="Cohen L."/>
        </authorList>
    </citation>
    <scope>NUCLEOTIDE SEQUENCE</scope>
    <source>
        <strain evidence="4">CCMP147</strain>
    </source>
</reference>
<feature type="domain" description="Plastid lipid-associated protein/fibrillin conserved" evidence="3">
    <location>
        <begin position="5"/>
        <end position="208"/>
    </location>
</feature>
<gene>
    <name evidence="4" type="ORF">TDUB1175_LOCUS6704</name>
</gene>
<dbReference type="Pfam" id="PF04755">
    <property type="entry name" value="PAP_fibrillin"/>
    <property type="match status" value="1"/>
</dbReference>
<evidence type="ECO:0000256" key="2">
    <source>
        <dbReference type="ARBA" id="ARBA00022640"/>
    </source>
</evidence>
<comment type="subcellular location">
    <subcellularLocation>
        <location evidence="1">Plastid</location>
    </subcellularLocation>
</comment>
<keyword evidence="2" id="KW-0934">Plastid</keyword>
<protein>
    <recommendedName>
        <fullName evidence="3">Plastid lipid-associated protein/fibrillin conserved domain-containing protein</fullName>
    </recommendedName>
</protein>
<dbReference type="InterPro" id="IPR006843">
    <property type="entry name" value="PAP/fibrillin_dom"/>
</dbReference>
<evidence type="ECO:0000313" key="4">
    <source>
        <dbReference type="EMBL" id="CAD8304003.1"/>
    </source>
</evidence>